<dbReference type="GO" id="GO:0005524">
    <property type="term" value="F:ATP binding"/>
    <property type="evidence" value="ECO:0007669"/>
    <property type="project" value="InterPro"/>
</dbReference>
<dbReference type="EMBL" id="QTTN01000004">
    <property type="protein sequence ID" value="REE91725.1"/>
    <property type="molecule type" value="Genomic_DNA"/>
</dbReference>
<feature type="domain" description="Protein kinase" evidence="1">
    <location>
        <begin position="28"/>
        <end position="284"/>
    </location>
</feature>
<dbReference type="OrthoDB" id="9788659at2"/>
<dbReference type="Proteomes" id="UP000256304">
    <property type="component" value="Unassembled WGS sequence"/>
</dbReference>
<protein>
    <submittedName>
        <fullName evidence="2">Serine/threonine-protein kinase</fullName>
    </submittedName>
</protein>
<name>A0A3D9SHE9_9BACL</name>
<evidence type="ECO:0000313" key="3">
    <source>
        <dbReference type="Proteomes" id="UP000256304"/>
    </source>
</evidence>
<comment type="caution">
    <text evidence="2">The sequence shown here is derived from an EMBL/GenBank/DDBJ whole genome shotgun (WGS) entry which is preliminary data.</text>
</comment>
<keyword evidence="2" id="KW-0418">Kinase</keyword>
<dbReference type="PROSITE" id="PS50011">
    <property type="entry name" value="PROTEIN_KINASE_DOM"/>
    <property type="match status" value="1"/>
</dbReference>
<keyword evidence="3" id="KW-1185">Reference proteome</keyword>
<gene>
    <name evidence="2" type="ORF">A8990_104235</name>
</gene>
<dbReference type="SUPFAM" id="SSF56112">
    <property type="entry name" value="Protein kinase-like (PK-like)"/>
    <property type="match status" value="1"/>
</dbReference>
<evidence type="ECO:0000313" key="2">
    <source>
        <dbReference type="EMBL" id="REE91725.1"/>
    </source>
</evidence>
<dbReference type="PANTHER" id="PTHR24347">
    <property type="entry name" value="SERINE/THREONINE-PROTEIN KINASE"/>
    <property type="match status" value="1"/>
</dbReference>
<evidence type="ECO:0000259" key="1">
    <source>
        <dbReference type="PROSITE" id="PS50011"/>
    </source>
</evidence>
<accession>A0A3D9SHE9</accession>
<dbReference type="AlphaFoldDB" id="A0A3D9SHE9"/>
<dbReference type="InterPro" id="IPR011009">
    <property type="entry name" value="Kinase-like_dom_sf"/>
</dbReference>
<dbReference type="InterPro" id="IPR000719">
    <property type="entry name" value="Prot_kinase_dom"/>
</dbReference>
<dbReference type="Gene3D" id="1.10.510.10">
    <property type="entry name" value="Transferase(Phosphotransferase) domain 1"/>
    <property type="match status" value="1"/>
</dbReference>
<dbReference type="Gene3D" id="3.30.200.20">
    <property type="entry name" value="Phosphorylase Kinase, domain 1"/>
    <property type="match status" value="1"/>
</dbReference>
<proteinExistence type="predicted"/>
<dbReference type="Pfam" id="PF00069">
    <property type="entry name" value="Pkinase"/>
    <property type="match status" value="1"/>
</dbReference>
<sequence length="284" mass="33012">MLTKWWRQCRCDWMDFPLRQGTVWAGRYRIDQFIGMGSYGQTYRCTDLMTRTSVLMKRAKPSKQRIARMMLEQESDILRRFDHPQIPKWLNYTENRNEEVLITELVEGDSLVYSIIEQGRTYSEREALLIIQQLLRPILHMHETGYVHRDVSIGNVLAHRDRIYLIDFGLACRIGKAPMSEEHDDIDNSRGLSGFVDSWGPVKERMRVPDPTSDLYGLGHLFLFLIYTGYSPNEGQEELSWEEELKLNPDVEAFVQSLLAGNLRTAAECERELEDVLTSIGMAD</sequence>
<dbReference type="RefSeq" id="WP_116188053.1">
    <property type="nucleotide sequence ID" value="NZ_QTTN01000004.1"/>
</dbReference>
<organism evidence="2 3">
    <name type="scientific">Paenibacillus taihuensis</name>
    <dbReference type="NCBI Taxonomy" id="1156355"/>
    <lineage>
        <taxon>Bacteria</taxon>
        <taxon>Bacillati</taxon>
        <taxon>Bacillota</taxon>
        <taxon>Bacilli</taxon>
        <taxon>Bacillales</taxon>
        <taxon>Paenibacillaceae</taxon>
        <taxon>Paenibacillus</taxon>
    </lineage>
</organism>
<reference evidence="2 3" key="1">
    <citation type="submission" date="2018-08" db="EMBL/GenBank/DDBJ databases">
        <title>Genomic Encyclopedia of Type Strains, Phase III (KMG-III): the genomes of soil and plant-associated and newly described type strains.</title>
        <authorList>
            <person name="Whitman W."/>
        </authorList>
    </citation>
    <scope>NUCLEOTIDE SEQUENCE [LARGE SCALE GENOMIC DNA]</scope>
    <source>
        <strain evidence="2 3">CGMCC 1.10966</strain>
    </source>
</reference>
<dbReference type="GO" id="GO:0004672">
    <property type="term" value="F:protein kinase activity"/>
    <property type="evidence" value="ECO:0007669"/>
    <property type="project" value="InterPro"/>
</dbReference>
<keyword evidence="2" id="KW-0808">Transferase</keyword>